<accession>A0ABQ3TEB0</accession>
<dbReference type="Proteomes" id="UP000608522">
    <property type="component" value="Unassembled WGS sequence"/>
</dbReference>
<name>A0ABQ3TEB0_9ACTN</name>
<sequence>MSTTSPADSLVELAARKQLPHHQYTDPATVRWITANRPVLSDGPPPRLRATSQRLLSRSAIPAGWLAEEKCLDSLHGIRHAMRTAALAALLAESAGLSEDDTATLVLAAAVHDCRRLHDKDDRGHGARAAIWLTDQADTVWNHFGLVATPSRIATAATAVRLHDVPYDAFSEDDQADHARAEVICDLLKAADALDRYRLPKLSWWPDPVQVRSDAFKALRTTAVELVIRSETAWLAGASSAEAALVGLADVGLTG</sequence>
<dbReference type="Gene3D" id="1.10.3210.10">
    <property type="entry name" value="Hypothetical protein af1432"/>
    <property type="match status" value="1"/>
</dbReference>
<reference evidence="2" key="1">
    <citation type="submission" date="2023-07" db="EMBL/GenBank/DDBJ databases">
        <title>Whole genome shotgun sequence of Streptomyces spororaveus NBRC 15456.</title>
        <authorList>
            <person name="Komaki H."/>
            <person name="Tamura T."/>
        </authorList>
    </citation>
    <scope>NUCLEOTIDE SEQUENCE [LARGE SCALE GENOMIC DNA]</scope>
    <source>
        <strain evidence="2">NBRC 15456</strain>
    </source>
</reference>
<organism evidence="1 2">
    <name type="scientific">Streptomyces spororaveus</name>
    <dbReference type="NCBI Taxonomy" id="284039"/>
    <lineage>
        <taxon>Bacteria</taxon>
        <taxon>Bacillati</taxon>
        <taxon>Actinomycetota</taxon>
        <taxon>Actinomycetes</taxon>
        <taxon>Kitasatosporales</taxon>
        <taxon>Streptomycetaceae</taxon>
        <taxon>Streptomyces</taxon>
    </lineage>
</organism>
<evidence type="ECO:0000313" key="2">
    <source>
        <dbReference type="Proteomes" id="UP000608522"/>
    </source>
</evidence>
<evidence type="ECO:0008006" key="3">
    <source>
        <dbReference type="Google" id="ProtNLM"/>
    </source>
</evidence>
<comment type="caution">
    <text evidence="1">The sequence shown here is derived from an EMBL/GenBank/DDBJ whole genome shotgun (WGS) entry which is preliminary data.</text>
</comment>
<keyword evidence="2" id="KW-1185">Reference proteome</keyword>
<protein>
    <recommendedName>
        <fullName evidence="3">HD domain-containing protein</fullName>
    </recommendedName>
</protein>
<dbReference type="RefSeq" id="WP_202200488.1">
    <property type="nucleotide sequence ID" value="NZ_BAAATO010000016.1"/>
</dbReference>
<gene>
    <name evidence="1" type="ORF">Sspor_43200</name>
</gene>
<dbReference type="SUPFAM" id="SSF109604">
    <property type="entry name" value="HD-domain/PDEase-like"/>
    <property type="match status" value="1"/>
</dbReference>
<proteinExistence type="predicted"/>
<dbReference type="EMBL" id="BNED01000005">
    <property type="protein sequence ID" value="GHI78759.1"/>
    <property type="molecule type" value="Genomic_DNA"/>
</dbReference>
<evidence type="ECO:0000313" key="1">
    <source>
        <dbReference type="EMBL" id="GHI78759.1"/>
    </source>
</evidence>